<feature type="compositionally biased region" description="Polar residues" evidence="1">
    <location>
        <begin position="69"/>
        <end position="84"/>
    </location>
</feature>
<dbReference type="EMBL" id="CM008047">
    <property type="protein sequence ID" value="PVH65034.1"/>
    <property type="molecule type" value="Genomic_DNA"/>
</dbReference>
<accession>A0A2T8KS91</accession>
<reference evidence="2" key="1">
    <citation type="submission" date="2018-04" db="EMBL/GenBank/DDBJ databases">
        <title>WGS assembly of Panicum hallii.</title>
        <authorList>
            <person name="Lovell J."/>
            <person name="Jenkins J."/>
            <person name="Lowry D."/>
            <person name="Mamidi S."/>
            <person name="Sreedasyam A."/>
            <person name="Weng X."/>
            <person name="Barry K."/>
            <person name="Bonette J."/>
            <person name="Campitelli B."/>
            <person name="Daum C."/>
            <person name="Gordon S."/>
            <person name="Gould B."/>
            <person name="Lipzen A."/>
            <person name="Macqueen A."/>
            <person name="Palacio-Mejia J."/>
            <person name="Plott C."/>
            <person name="Shakirov E."/>
            <person name="Shu S."/>
            <person name="Yoshinaga Y."/>
            <person name="Zane M."/>
            <person name="Rokhsar D."/>
            <person name="Grimwood J."/>
            <person name="Schmutz J."/>
            <person name="Juenger T."/>
        </authorList>
    </citation>
    <scope>NUCLEOTIDE SEQUENCE [LARGE SCALE GENOMIC DNA]</scope>
    <source>
        <strain evidence="2">FIL2</strain>
    </source>
</reference>
<proteinExistence type="predicted"/>
<name>A0A2T8KS91_9POAL</name>
<gene>
    <name evidence="2" type="ORF">PAHAL_2G407400</name>
</gene>
<feature type="region of interest" description="Disordered" evidence="1">
    <location>
        <begin position="60"/>
        <end position="89"/>
    </location>
</feature>
<evidence type="ECO:0000313" key="2">
    <source>
        <dbReference type="EMBL" id="PVH65034.1"/>
    </source>
</evidence>
<dbReference type="AlphaFoldDB" id="A0A2T8KS91"/>
<dbReference type="Gramene" id="PVH65034">
    <property type="protein sequence ID" value="PVH65034"/>
    <property type="gene ID" value="PAHAL_2G407400"/>
</dbReference>
<sequence length="123" mass="13662">MNRYPSTLAILPPPLGIFPEPRSLAIPARLRPRPLFPRARPSLPRRFSRSRTSVAYFARAPVVPPPNRRQGSSAEAPNRSSWIQSPRRRSCHVPAAASPRCVDCRPPPGGFRVISWPGVPARI</sequence>
<protein>
    <submittedName>
        <fullName evidence="2">Uncharacterized protein</fullName>
    </submittedName>
</protein>
<organism evidence="2">
    <name type="scientific">Panicum hallii</name>
    <dbReference type="NCBI Taxonomy" id="206008"/>
    <lineage>
        <taxon>Eukaryota</taxon>
        <taxon>Viridiplantae</taxon>
        <taxon>Streptophyta</taxon>
        <taxon>Embryophyta</taxon>
        <taxon>Tracheophyta</taxon>
        <taxon>Spermatophyta</taxon>
        <taxon>Magnoliopsida</taxon>
        <taxon>Liliopsida</taxon>
        <taxon>Poales</taxon>
        <taxon>Poaceae</taxon>
        <taxon>PACMAD clade</taxon>
        <taxon>Panicoideae</taxon>
        <taxon>Panicodae</taxon>
        <taxon>Paniceae</taxon>
        <taxon>Panicinae</taxon>
        <taxon>Panicum</taxon>
        <taxon>Panicum sect. Panicum</taxon>
    </lineage>
</organism>
<evidence type="ECO:0000256" key="1">
    <source>
        <dbReference type="SAM" id="MobiDB-lite"/>
    </source>
</evidence>
<dbReference type="Proteomes" id="UP000243499">
    <property type="component" value="Chromosome 2"/>
</dbReference>